<keyword evidence="2" id="KW-0472">Membrane</keyword>
<dbReference type="PANTHER" id="PTHR10845">
    <property type="entry name" value="REGULATOR OF G PROTEIN SIGNALING"/>
    <property type="match status" value="1"/>
</dbReference>
<dbReference type="STRING" id="2880.D7FXD7"/>
<gene>
    <name evidence="4" type="ORF">Esi_0326_0007</name>
</gene>
<evidence type="ECO:0000313" key="5">
    <source>
        <dbReference type="Proteomes" id="UP000002630"/>
    </source>
</evidence>
<sequence>MTFGAYCLVLFFRARHVFEIRARSVYLVTTLGLLLLLYEGITVDLHAIVLFGTPANYFTNNLLVFFVTFSIASCYISRVIRLAVGFHPKLRRSMPKLMSEKLLISVSLSIGVLSLAIPIYYKFTIPNEEYRDHQAGVKWLCTLVLQITQICLLPVVWYIDDLFHISRELMVIIVLGLIQSVFVKLFLEKDLTGDIRNLINPPNMQLLTISVLFGLSVIDPVRRLKFSPMAQSSAPMARAVLRSSAARAQKPRRGSSSSQQRKITPSEEAAQHMWTYDKIALDNSMAEAFRMFANRALCQESVWFLEEVLRYQNEDYTIASPLGGGKIEAFEAIAKRFVEDGAPDEVNLSYTDKKNIIAMLNREARGLEPSDEELSGVFDRAYSQIRFMIESNIVHKFLETDEFRKAANSMPPSRRERRLFLLPC</sequence>
<dbReference type="InParanoid" id="D7FXD7"/>
<keyword evidence="2" id="KW-0812">Transmembrane</keyword>
<name>D7FXD7_ECTSI</name>
<proteinExistence type="predicted"/>
<dbReference type="Gene3D" id="1.10.167.10">
    <property type="entry name" value="Regulator of G-protein Signalling 4, domain 2"/>
    <property type="match status" value="1"/>
</dbReference>
<dbReference type="InterPro" id="IPR044926">
    <property type="entry name" value="RGS_subdomain_2"/>
</dbReference>
<dbReference type="OrthoDB" id="196547at2759"/>
<feature type="transmembrane region" description="Helical" evidence="2">
    <location>
        <begin position="169"/>
        <end position="187"/>
    </location>
</feature>
<dbReference type="EMBL" id="FN648516">
    <property type="protein sequence ID" value="CBJ32274.1"/>
    <property type="molecule type" value="Genomic_DNA"/>
</dbReference>
<dbReference type="SUPFAM" id="SSF48097">
    <property type="entry name" value="Regulator of G-protein signaling, RGS"/>
    <property type="match status" value="1"/>
</dbReference>
<keyword evidence="5" id="KW-1185">Reference proteome</keyword>
<dbReference type="InterPro" id="IPR036305">
    <property type="entry name" value="RGS_sf"/>
</dbReference>
<reference evidence="4 5" key="1">
    <citation type="journal article" date="2010" name="Nature">
        <title>The Ectocarpus genome and the independent evolution of multicellularity in brown algae.</title>
        <authorList>
            <person name="Cock J.M."/>
            <person name="Sterck L."/>
            <person name="Rouze P."/>
            <person name="Scornet D."/>
            <person name="Allen A.E."/>
            <person name="Amoutzias G."/>
            <person name="Anthouard V."/>
            <person name="Artiguenave F."/>
            <person name="Aury J.M."/>
            <person name="Badger J.H."/>
            <person name="Beszteri B."/>
            <person name="Billiau K."/>
            <person name="Bonnet E."/>
            <person name="Bothwell J.H."/>
            <person name="Bowler C."/>
            <person name="Boyen C."/>
            <person name="Brownlee C."/>
            <person name="Carrano C.J."/>
            <person name="Charrier B."/>
            <person name="Cho G.Y."/>
            <person name="Coelho S.M."/>
            <person name="Collen J."/>
            <person name="Corre E."/>
            <person name="Da Silva C."/>
            <person name="Delage L."/>
            <person name="Delaroque N."/>
            <person name="Dittami S.M."/>
            <person name="Doulbeau S."/>
            <person name="Elias M."/>
            <person name="Farnham G."/>
            <person name="Gachon C.M."/>
            <person name="Gschloessl B."/>
            <person name="Heesch S."/>
            <person name="Jabbari K."/>
            <person name="Jubin C."/>
            <person name="Kawai H."/>
            <person name="Kimura K."/>
            <person name="Kloareg B."/>
            <person name="Kupper F.C."/>
            <person name="Lang D."/>
            <person name="Le Bail A."/>
            <person name="Leblanc C."/>
            <person name="Lerouge P."/>
            <person name="Lohr M."/>
            <person name="Lopez P.J."/>
            <person name="Martens C."/>
            <person name="Maumus F."/>
            <person name="Michel G."/>
            <person name="Miranda-Saavedra D."/>
            <person name="Morales J."/>
            <person name="Moreau H."/>
            <person name="Motomura T."/>
            <person name="Nagasato C."/>
            <person name="Napoli C.A."/>
            <person name="Nelson D.R."/>
            <person name="Nyvall-Collen P."/>
            <person name="Peters A.F."/>
            <person name="Pommier C."/>
            <person name="Potin P."/>
            <person name="Poulain J."/>
            <person name="Quesneville H."/>
            <person name="Read B."/>
            <person name="Rensing S.A."/>
            <person name="Ritter A."/>
            <person name="Rousvoal S."/>
            <person name="Samanta M."/>
            <person name="Samson G."/>
            <person name="Schroeder D.C."/>
            <person name="Segurens B."/>
            <person name="Strittmatter M."/>
            <person name="Tonon T."/>
            <person name="Tregear J.W."/>
            <person name="Valentin K."/>
            <person name="von Dassow P."/>
            <person name="Yamagishi T."/>
            <person name="Van de Peer Y."/>
            <person name="Wincker P."/>
        </authorList>
    </citation>
    <scope>NUCLEOTIDE SEQUENCE [LARGE SCALE GENOMIC DNA]</scope>
    <source>
        <strain evidence="5">Ec32 / CCAP1310/4</strain>
    </source>
</reference>
<dbReference type="Pfam" id="PF00615">
    <property type="entry name" value="RGS"/>
    <property type="match status" value="1"/>
</dbReference>
<dbReference type="AlphaFoldDB" id="D7FXD7"/>
<dbReference type="PANTHER" id="PTHR10845:SF192">
    <property type="entry name" value="DOUBLE HIT, ISOFORM B"/>
    <property type="match status" value="1"/>
</dbReference>
<dbReference type="SMART" id="SM00315">
    <property type="entry name" value="RGS"/>
    <property type="match status" value="1"/>
</dbReference>
<feature type="transmembrane region" description="Helical" evidence="2">
    <location>
        <begin position="136"/>
        <end position="157"/>
    </location>
</feature>
<feature type="compositionally biased region" description="Polar residues" evidence="1">
    <location>
        <begin position="254"/>
        <end position="263"/>
    </location>
</feature>
<organism evidence="4 5">
    <name type="scientific">Ectocarpus siliculosus</name>
    <name type="common">Brown alga</name>
    <name type="synonym">Conferva siliculosa</name>
    <dbReference type="NCBI Taxonomy" id="2880"/>
    <lineage>
        <taxon>Eukaryota</taxon>
        <taxon>Sar</taxon>
        <taxon>Stramenopiles</taxon>
        <taxon>Ochrophyta</taxon>
        <taxon>PX clade</taxon>
        <taxon>Phaeophyceae</taxon>
        <taxon>Ectocarpales</taxon>
        <taxon>Ectocarpaceae</taxon>
        <taxon>Ectocarpus</taxon>
    </lineage>
</organism>
<evidence type="ECO:0000256" key="2">
    <source>
        <dbReference type="SAM" id="Phobius"/>
    </source>
</evidence>
<accession>D7FXD7</accession>
<protein>
    <submittedName>
        <fullName evidence="4">Regulator of G-protein signaling 2</fullName>
    </submittedName>
</protein>
<feature type="transmembrane region" description="Helical" evidence="2">
    <location>
        <begin position="25"/>
        <end position="50"/>
    </location>
</feature>
<evidence type="ECO:0000313" key="4">
    <source>
        <dbReference type="EMBL" id="CBJ32274.1"/>
    </source>
</evidence>
<feature type="domain" description="RGS" evidence="3">
    <location>
        <begin position="275"/>
        <end position="407"/>
    </location>
</feature>
<feature type="transmembrane region" description="Helical" evidence="2">
    <location>
        <begin position="62"/>
        <end position="81"/>
    </location>
</feature>
<dbReference type="Proteomes" id="UP000002630">
    <property type="component" value="Linkage Group LG13"/>
</dbReference>
<keyword evidence="2" id="KW-1133">Transmembrane helix</keyword>
<dbReference type="PROSITE" id="PS50132">
    <property type="entry name" value="RGS"/>
    <property type="match status" value="1"/>
</dbReference>
<dbReference type="EMBL" id="FN649738">
    <property type="protein sequence ID" value="CBJ32274.1"/>
    <property type="molecule type" value="Genomic_DNA"/>
</dbReference>
<evidence type="ECO:0000259" key="3">
    <source>
        <dbReference type="PROSITE" id="PS50132"/>
    </source>
</evidence>
<evidence type="ECO:0000256" key="1">
    <source>
        <dbReference type="SAM" id="MobiDB-lite"/>
    </source>
</evidence>
<feature type="transmembrane region" description="Helical" evidence="2">
    <location>
        <begin position="102"/>
        <end position="121"/>
    </location>
</feature>
<feature type="region of interest" description="Disordered" evidence="1">
    <location>
        <begin position="245"/>
        <end position="268"/>
    </location>
</feature>
<dbReference type="InterPro" id="IPR016137">
    <property type="entry name" value="RGS"/>
</dbReference>